<reference evidence="4" key="1">
    <citation type="submission" date="2020-04" db="EMBL/GenBank/DDBJ databases">
        <authorList>
            <person name="Zhang T."/>
        </authorList>
    </citation>
    <scope>NUCLEOTIDE SEQUENCE</scope>
    <source>
        <strain evidence="4">HKST-UBA03</strain>
    </source>
</reference>
<feature type="region of interest" description="Disordered" evidence="1">
    <location>
        <begin position="43"/>
        <end position="65"/>
    </location>
</feature>
<dbReference type="InterPro" id="IPR052196">
    <property type="entry name" value="Bact_Kbp"/>
</dbReference>
<evidence type="ECO:0000313" key="5">
    <source>
        <dbReference type="Proteomes" id="UP000751518"/>
    </source>
</evidence>
<dbReference type="SUPFAM" id="SSF54106">
    <property type="entry name" value="LysM domain"/>
    <property type="match status" value="1"/>
</dbReference>
<dbReference type="PROSITE" id="PS51782">
    <property type="entry name" value="LYSM"/>
    <property type="match status" value="1"/>
</dbReference>
<accession>A0A955LK13</accession>
<keyword evidence="2" id="KW-0812">Transmembrane</keyword>
<feature type="compositionally biased region" description="Acidic residues" evidence="1">
    <location>
        <begin position="140"/>
        <end position="163"/>
    </location>
</feature>
<evidence type="ECO:0000259" key="3">
    <source>
        <dbReference type="PROSITE" id="PS51782"/>
    </source>
</evidence>
<dbReference type="Pfam" id="PF01476">
    <property type="entry name" value="LysM"/>
    <property type="match status" value="2"/>
</dbReference>
<feature type="transmembrane region" description="Helical" evidence="2">
    <location>
        <begin position="20"/>
        <end position="39"/>
    </location>
</feature>
<organism evidence="4 5">
    <name type="scientific">candidate division WWE3 bacterium</name>
    <dbReference type="NCBI Taxonomy" id="2053526"/>
    <lineage>
        <taxon>Bacteria</taxon>
        <taxon>Katanobacteria</taxon>
    </lineage>
</organism>
<keyword evidence="2" id="KW-1133">Transmembrane helix</keyword>
<dbReference type="PANTHER" id="PTHR34700:SF4">
    <property type="entry name" value="PHAGE-LIKE ELEMENT PBSX PROTEIN XKDP"/>
    <property type="match status" value="1"/>
</dbReference>
<dbReference type="Gene3D" id="3.10.350.10">
    <property type="entry name" value="LysM domain"/>
    <property type="match status" value="2"/>
</dbReference>
<keyword evidence="2" id="KW-0472">Membrane</keyword>
<protein>
    <submittedName>
        <fullName evidence="4">LysM peptidoglycan-binding domain-containing protein</fullName>
    </submittedName>
</protein>
<name>A0A955LK13_UNCKA</name>
<comment type="caution">
    <text evidence="4">The sequence shown here is derived from an EMBL/GenBank/DDBJ whole genome shotgun (WGS) entry which is preliminary data.</text>
</comment>
<dbReference type="Proteomes" id="UP000751518">
    <property type="component" value="Unassembled WGS sequence"/>
</dbReference>
<feature type="region of interest" description="Disordered" evidence="1">
    <location>
        <begin position="136"/>
        <end position="165"/>
    </location>
</feature>
<dbReference type="CDD" id="cd00118">
    <property type="entry name" value="LysM"/>
    <property type="match status" value="2"/>
</dbReference>
<dbReference type="PANTHER" id="PTHR34700">
    <property type="entry name" value="POTASSIUM BINDING PROTEIN KBP"/>
    <property type="match status" value="1"/>
</dbReference>
<dbReference type="SMART" id="SM00257">
    <property type="entry name" value="LysM"/>
    <property type="match status" value="2"/>
</dbReference>
<feature type="domain" description="LysM" evidence="3">
    <location>
        <begin position="82"/>
        <end position="131"/>
    </location>
</feature>
<dbReference type="EMBL" id="JAGQKZ010000025">
    <property type="protein sequence ID" value="MCA9392177.1"/>
    <property type="molecule type" value="Genomic_DNA"/>
</dbReference>
<evidence type="ECO:0000313" key="4">
    <source>
        <dbReference type="EMBL" id="MCA9392177.1"/>
    </source>
</evidence>
<reference evidence="4" key="2">
    <citation type="journal article" date="2021" name="Microbiome">
        <title>Successional dynamics and alternative stable states in a saline activated sludge microbial community over 9 years.</title>
        <authorList>
            <person name="Wang Y."/>
            <person name="Ye J."/>
            <person name="Ju F."/>
            <person name="Liu L."/>
            <person name="Boyd J.A."/>
            <person name="Deng Y."/>
            <person name="Parks D.H."/>
            <person name="Jiang X."/>
            <person name="Yin X."/>
            <person name="Woodcroft B.J."/>
            <person name="Tyson G.W."/>
            <person name="Hugenholtz P."/>
            <person name="Polz M.F."/>
            <person name="Zhang T."/>
        </authorList>
    </citation>
    <scope>NUCLEOTIDE SEQUENCE</scope>
    <source>
        <strain evidence="4">HKST-UBA03</strain>
    </source>
</reference>
<evidence type="ECO:0000256" key="1">
    <source>
        <dbReference type="SAM" id="MobiDB-lite"/>
    </source>
</evidence>
<dbReference type="InterPro" id="IPR036779">
    <property type="entry name" value="LysM_dom_sf"/>
</dbReference>
<sequence length="231" mass="25489">MDEENRHQDGEGVTTTANLSNILIGVLLIVVAFLAFNFFQGDNANSDENTSPTPTGYEITDQNISDNQDVMDAGDQMSEDENTYTVVEGDSLWKIAQNELNDGFLWTEIAKLNDIDATSAGTIEKGTKLFLPEVAGASDTNDDAAMDQSDDQMSEDEMVQDESGETKDQLYVVKEGDTLWSIAKEFYGDGNRWHEIFDLVDNSLSMYTARDGHMYPIIFQGNVLIVPAVAS</sequence>
<proteinExistence type="predicted"/>
<evidence type="ECO:0000256" key="2">
    <source>
        <dbReference type="SAM" id="Phobius"/>
    </source>
</evidence>
<dbReference type="AlphaFoldDB" id="A0A955LK13"/>
<gene>
    <name evidence="4" type="ORF">KC614_03165</name>
</gene>
<dbReference type="InterPro" id="IPR018392">
    <property type="entry name" value="LysM"/>
</dbReference>